<dbReference type="GO" id="GO:0005509">
    <property type="term" value="F:calcium ion binding"/>
    <property type="evidence" value="ECO:0007669"/>
    <property type="project" value="InterPro"/>
</dbReference>
<accession>A0AAD9KKK7</accession>
<proteinExistence type="predicted"/>
<sequence>MLFDKIVLVLDLKEAFMLFDYRKNGTISSRDIGAVIRSVGLKPTESEVAQIREEVDRTGKVTDPPPTRTDDIREMFAIYDTKKSGRISLAEMRHLLTTVGEKLSEEEADDLLKMTNCVENGSVVDYNRFVQAVMH</sequence>
<dbReference type="PANTHER" id="PTHR23048:SF0">
    <property type="entry name" value="CALMODULIN LIKE 3"/>
    <property type="match status" value="1"/>
</dbReference>
<dbReference type="PANTHER" id="PTHR23048">
    <property type="entry name" value="MYOSIN LIGHT CHAIN 1, 3"/>
    <property type="match status" value="1"/>
</dbReference>
<dbReference type="Proteomes" id="UP001209878">
    <property type="component" value="Unassembled WGS sequence"/>
</dbReference>
<keyword evidence="1" id="KW-0677">Repeat</keyword>
<evidence type="ECO:0000313" key="4">
    <source>
        <dbReference type="Proteomes" id="UP001209878"/>
    </source>
</evidence>
<dbReference type="CDD" id="cd00051">
    <property type="entry name" value="EFh"/>
    <property type="match status" value="2"/>
</dbReference>
<dbReference type="SMART" id="SM00054">
    <property type="entry name" value="EFh"/>
    <property type="match status" value="2"/>
</dbReference>
<evidence type="ECO:0000256" key="1">
    <source>
        <dbReference type="ARBA" id="ARBA00022737"/>
    </source>
</evidence>
<name>A0AAD9KKK7_RIDPI</name>
<dbReference type="PROSITE" id="PS50222">
    <property type="entry name" value="EF_HAND_2"/>
    <property type="match status" value="2"/>
</dbReference>
<protein>
    <recommendedName>
        <fullName evidence="2">EF-hand domain-containing protein</fullName>
    </recommendedName>
</protein>
<dbReference type="InterPro" id="IPR050230">
    <property type="entry name" value="CALM/Myosin/TropC-like"/>
</dbReference>
<dbReference type="InterPro" id="IPR011992">
    <property type="entry name" value="EF-hand-dom_pair"/>
</dbReference>
<dbReference type="InterPro" id="IPR002048">
    <property type="entry name" value="EF_hand_dom"/>
</dbReference>
<dbReference type="AlphaFoldDB" id="A0AAD9KKK7"/>
<feature type="domain" description="EF-hand" evidence="2">
    <location>
        <begin position="7"/>
        <end position="42"/>
    </location>
</feature>
<keyword evidence="4" id="KW-1185">Reference proteome</keyword>
<gene>
    <name evidence="3" type="ORF">NP493_896g01039</name>
</gene>
<reference evidence="3" key="1">
    <citation type="journal article" date="2023" name="Mol. Biol. Evol.">
        <title>Third-Generation Sequencing Reveals the Adaptive Role of the Epigenome in Three Deep-Sea Polychaetes.</title>
        <authorList>
            <person name="Perez M."/>
            <person name="Aroh O."/>
            <person name="Sun Y."/>
            <person name="Lan Y."/>
            <person name="Juniper S.K."/>
            <person name="Young C.R."/>
            <person name="Angers B."/>
            <person name="Qian P.Y."/>
        </authorList>
    </citation>
    <scope>NUCLEOTIDE SEQUENCE</scope>
    <source>
        <strain evidence="3">R07B-5</strain>
    </source>
</reference>
<comment type="caution">
    <text evidence="3">The sequence shown here is derived from an EMBL/GenBank/DDBJ whole genome shotgun (WGS) entry which is preliminary data.</text>
</comment>
<evidence type="ECO:0000259" key="2">
    <source>
        <dbReference type="PROSITE" id="PS50222"/>
    </source>
</evidence>
<evidence type="ECO:0000313" key="3">
    <source>
        <dbReference type="EMBL" id="KAK2173161.1"/>
    </source>
</evidence>
<dbReference type="EMBL" id="JAODUO010000897">
    <property type="protein sequence ID" value="KAK2173161.1"/>
    <property type="molecule type" value="Genomic_DNA"/>
</dbReference>
<dbReference type="FunFam" id="1.10.238.10:FF:000001">
    <property type="entry name" value="Calmodulin 1"/>
    <property type="match status" value="1"/>
</dbReference>
<dbReference type="SUPFAM" id="SSF47473">
    <property type="entry name" value="EF-hand"/>
    <property type="match status" value="1"/>
</dbReference>
<dbReference type="Pfam" id="PF13499">
    <property type="entry name" value="EF-hand_7"/>
    <property type="match status" value="1"/>
</dbReference>
<organism evidence="3 4">
    <name type="scientific">Ridgeia piscesae</name>
    <name type="common">Tubeworm</name>
    <dbReference type="NCBI Taxonomy" id="27915"/>
    <lineage>
        <taxon>Eukaryota</taxon>
        <taxon>Metazoa</taxon>
        <taxon>Spiralia</taxon>
        <taxon>Lophotrochozoa</taxon>
        <taxon>Annelida</taxon>
        <taxon>Polychaeta</taxon>
        <taxon>Sedentaria</taxon>
        <taxon>Canalipalpata</taxon>
        <taxon>Sabellida</taxon>
        <taxon>Siboglinidae</taxon>
        <taxon>Ridgeia</taxon>
    </lineage>
</organism>
<feature type="domain" description="EF-hand" evidence="2">
    <location>
        <begin position="67"/>
        <end position="102"/>
    </location>
</feature>
<dbReference type="GO" id="GO:0016460">
    <property type="term" value="C:myosin II complex"/>
    <property type="evidence" value="ECO:0007669"/>
    <property type="project" value="TreeGrafter"/>
</dbReference>
<dbReference type="Gene3D" id="1.10.238.10">
    <property type="entry name" value="EF-hand"/>
    <property type="match status" value="2"/>
</dbReference>